<dbReference type="Proteomes" id="UP000257131">
    <property type="component" value="Unassembled WGS sequence"/>
</dbReference>
<sequence>MTDDTLIRREGRAGRITLSRPGALNALTWEMCRAIDAALRDWAADDAVALVLIDGAGERAFCAGGDIAEMYRTGTEGDYDYGRRFWADEYRMNARLAEFAKPVVSFLHGFTMGGGVGVGCHGSHRIVDENAKIAMPECGIGLVPDVGGSLLLSRAPGRLGEHLGLTGARMRAGDAIHAGFADRFVPGDGWQALKAELCLTGDVSAIEAVAEAPPESGLAARQAEIDALFAGGTLDAIVAALRAAESELARDALEAVERNAPLSMGCTLEMLRRLRPGGTIRDALAQEYRFTYRSMAHGDFLEGIRAAIIDKDKTPRWRHALGGLAQEDVARMLAPLEEAALDFGEEEAQP</sequence>
<dbReference type="GO" id="GO:0016853">
    <property type="term" value="F:isomerase activity"/>
    <property type="evidence" value="ECO:0007669"/>
    <property type="project" value="UniProtKB-KW"/>
</dbReference>
<dbReference type="EMBL" id="QOHR01000022">
    <property type="protein sequence ID" value="REC55046.1"/>
    <property type="molecule type" value="Genomic_DNA"/>
</dbReference>
<dbReference type="RefSeq" id="WP_115981301.1">
    <property type="nucleotide sequence ID" value="NZ_QOHR01000022.1"/>
</dbReference>
<evidence type="ECO:0000256" key="1">
    <source>
        <dbReference type="ARBA" id="ARBA00001709"/>
    </source>
</evidence>
<dbReference type="PANTHER" id="PTHR43176">
    <property type="entry name" value="3-HYDROXYISOBUTYRYL-COA HYDROLASE-RELATED"/>
    <property type="match status" value="1"/>
</dbReference>
<organism evidence="5 6">
    <name type="scientific">Rhodosalinus sediminis</name>
    <dbReference type="NCBI Taxonomy" id="1940533"/>
    <lineage>
        <taxon>Bacteria</taxon>
        <taxon>Pseudomonadati</taxon>
        <taxon>Pseudomonadota</taxon>
        <taxon>Alphaproteobacteria</taxon>
        <taxon>Rhodobacterales</taxon>
        <taxon>Paracoccaceae</taxon>
        <taxon>Rhodosalinus</taxon>
    </lineage>
</organism>
<evidence type="ECO:0000256" key="2">
    <source>
        <dbReference type="ARBA" id="ARBA00011915"/>
    </source>
</evidence>
<evidence type="ECO:0000259" key="4">
    <source>
        <dbReference type="Pfam" id="PF16113"/>
    </source>
</evidence>
<proteinExistence type="predicted"/>
<feature type="domain" description="Enoyl-CoA hydratase/isomerase" evidence="4">
    <location>
        <begin position="14"/>
        <end position="331"/>
    </location>
</feature>
<dbReference type="AlphaFoldDB" id="A0A3D9BNN4"/>
<dbReference type="NCBIfam" id="NF004127">
    <property type="entry name" value="PRK05617.1"/>
    <property type="match status" value="1"/>
</dbReference>
<dbReference type="InterPro" id="IPR045004">
    <property type="entry name" value="ECH_dom"/>
</dbReference>
<dbReference type="CDD" id="cd06558">
    <property type="entry name" value="crotonase-like"/>
    <property type="match status" value="1"/>
</dbReference>
<comment type="caution">
    <text evidence="5">The sequence shown here is derived from an EMBL/GenBank/DDBJ whole genome shotgun (WGS) entry which is preliminary data.</text>
</comment>
<accession>A0A3D9BNN4</accession>
<name>A0A3D9BNN4_9RHOB</name>
<dbReference type="OrthoDB" id="9790967at2"/>
<comment type="catalytic activity">
    <reaction evidence="1">
        <text>3-hydroxy-2-methylpropanoyl-CoA + H2O = 3-hydroxy-2-methylpropanoate + CoA + H(+)</text>
        <dbReference type="Rhea" id="RHEA:20888"/>
        <dbReference type="ChEBI" id="CHEBI:11805"/>
        <dbReference type="ChEBI" id="CHEBI:15377"/>
        <dbReference type="ChEBI" id="CHEBI:15378"/>
        <dbReference type="ChEBI" id="CHEBI:57287"/>
        <dbReference type="ChEBI" id="CHEBI:57340"/>
        <dbReference type="EC" id="3.1.2.4"/>
    </reaction>
</comment>
<keyword evidence="5" id="KW-0413">Isomerase</keyword>
<protein>
    <recommendedName>
        <fullName evidence="2">3-hydroxyisobutyryl-CoA hydrolase</fullName>
        <ecNumber evidence="2">3.1.2.4</ecNumber>
    </recommendedName>
</protein>
<dbReference type="Gene3D" id="3.90.226.10">
    <property type="entry name" value="2-enoyl-CoA Hydratase, Chain A, domain 1"/>
    <property type="match status" value="1"/>
</dbReference>
<dbReference type="InterPro" id="IPR032259">
    <property type="entry name" value="HIBYL-CoA-H"/>
</dbReference>
<evidence type="ECO:0000313" key="5">
    <source>
        <dbReference type="EMBL" id="REC55046.1"/>
    </source>
</evidence>
<evidence type="ECO:0000256" key="3">
    <source>
        <dbReference type="ARBA" id="ARBA00022801"/>
    </source>
</evidence>
<dbReference type="GO" id="GO:0003860">
    <property type="term" value="F:3-hydroxyisobutyryl-CoA hydrolase activity"/>
    <property type="evidence" value="ECO:0007669"/>
    <property type="project" value="UniProtKB-EC"/>
</dbReference>
<keyword evidence="6" id="KW-1185">Reference proteome</keyword>
<reference evidence="5 6" key="1">
    <citation type="journal article" date="2017" name="Int. J. Syst. Evol. Microbiol.">
        <title>Rhodosalinus sediminis gen. nov., sp. nov., isolated from marine saltern.</title>
        <authorList>
            <person name="Guo L.Y."/>
            <person name="Ling S.K."/>
            <person name="Li C.M."/>
            <person name="Chen G.J."/>
            <person name="Du Z.J."/>
        </authorList>
    </citation>
    <scope>NUCLEOTIDE SEQUENCE [LARGE SCALE GENOMIC DNA]</scope>
    <source>
        <strain evidence="5 6">WDN1C137</strain>
    </source>
</reference>
<dbReference type="GO" id="GO:0006574">
    <property type="term" value="P:L-valine catabolic process"/>
    <property type="evidence" value="ECO:0007669"/>
    <property type="project" value="TreeGrafter"/>
</dbReference>
<gene>
    <name evidence="5" type="ORF">DRV84_12730</name>
</gene>
<dbReference type="SUPFAM" id="SSF52096">
    <property type="entry name" value="ClpP/crotonase"/>
    <property type="match status" value="1"/>
</dbReference>
<keyword evidence="3" id="KW-0378">Hydrolase</keyword>
<dbReference type="PANTHER" id="PTHR43176:SF3">
    <property type="entry name" value="3-HYDROXYISOBUTYRYL-COA HYDROLASE, MITOCHONDRIAL"/>
    <property type="match status" value="1"/>
</dbReference>
<dbReference type="EC" id="3.1.2.4" evidence="2"/>
<dbReference type="InterPro" id="IPR029045">
    <property type="entry name" value="ClpP/crotonase-like_dom_sf"/>
</dbReference>
<dbReference type="GO" id="GO:0005829">
    <property type="term" value="C:cytosol"/>
    <property type="evidence" value="ECO:0007669"/>
    <property type="project" value="TreeGrafter"/>
</dbReference>
<evidence type="ECO:0000313" key="6">
    <source>
        <dbReference type="Proteomes" id="UP000257131"/>
    </source>
</evidence>
<dbReference type="Pfam" id="PF16113">
    <property type="entry name" value="ECH_2"/>
    <property type="match status" value="1"/>
</dbReference>